<comment type="caution">
    <text evidence="3">The sequence shown here is derived from an EMBL/GenBank/DDBJ whole genome shotgun (WGS) entry which is preliminary data.</text>
</comment>
<gene>
    <name evidence="3" type="ORF">M0L20_26870</name>
</gene>
<accession>A0ABT0HUJ7</accession>
<dbReference type="EMBL" id="JALPRF010000009">
    <property type="protein sequence ID" value="MCK8495517.1"/>
    <property type="molecule type" value="Genomic_DNA"/>
</dbReference>
<evidence type="ECO:0000259" key="2">
    <source>
        <dbReference type="Pfam" id="PF00724"/>
    </source>
</evidence>
<dbReference type="Proteomes" id="UP001202180">
    <property type="component" value="Unassembled WGS sequence"/>
</dbReference>
<dbReference type="InterPro" id="IPR013785">
    <property type="entry name" value="Aldolase_TIM"/>
</dbReference>
<proteinExistence type="predicted"/>
<evidence type="ECO:0000256" key="1">
    <source>
        <dbReference type="SAM" id="MobiDB-lite"/>
    </source>
</evidence>
<dbReference type="CDD" id="cd02933">
    <property type="entry name" value="OYE_like_FMN"/>
    <property type="match status" value="1"/>
</dbReference>
<keyword evidence="4" id="KW-1185">Reference proteome</keyword>
<feature type="domain" description="NADH:flavin oxidoreductase/NADH oxidase N-terminal" evidence="2">
    <location>
        <begin position="6"/>
        <end position="340"/>
    </location>
</feature>
<organism evidence="3 4">
    <name type="scientific">Spirosoma liriopis</name>
    <dbReference type="NCBI Taxonomy" id="2937440"/>
    <lineage>
        <taxon>Bacteria</taxon>
        <taxon>Pseudomonadati</taxon>
        <taxon>Bacteroidota</taxon>
        <taxon>Cytophagia</taxon>
        <taxon>Cytophagales</taxon>
        <taxon>Cytophagaceae</taxon>
        <taxon>Spirosoma</taxon>
    </lineage>
</organism>
<dbReference type="InterPro" id="IPR045247">
    <property type="entry name" value="Oye-like"/>
</dbReference>
<evidence type="ECO:0000313" key="4">
    <source>
        <dbReference type="Proteomes" id="UP001202180"/>
    </source>
</evidence>
<dbReference type="PANTHER" id="PTHR22893:SF91">
    <property type="entry name" value="NADPH DEHYDROGENASE 2-RELATED"/>
    <property type="match status" value="1"/>
</dbReference>
<reference evidence="3 4" key="1">
    <citation type="submission" date="2022-04" db="EMBL/GenBank/DDBJ databases">
        <title>Spirosoma sp. strain RP8 genome sequencing and assembly.</title>
        <authorList>
            <person name="Jung Y."/>
        </authorList>
    </citation>
    <scope>NUCLEOTIDE SEQUENCE [LARGE SCALE GENOMIC DNA]</scope>
    <source>
        <strain evidence="3 4">RP8</strain>
    </source>
</reference>
<dbReference type="RefSeq" id="WP_232563697.1">
    <property type="nucleotide sequence ID" value="NZ_JALPRF010000009.1"/>
</dbReference>
<evidence type="ECO:0000313" key="3">
    <source>
        <dbReference type="EMBL" id="MCK8495517.1"/>
    </source>
</evidence>
<dbReference type="InterPro" id="IPR001155">
    <property type="entry name" value="OxRdtase_FMN_N"/>
</dbReference>
<name>A0ABT0HUJ7_9BACT</name>
<dbReference type="Gene3D" id="3.20.20.70">
    <property type="entry name" value="Aldolase class I"/>
    <property type="match status" value="1"/>
</dbReference>
<sequence>MSEQPLLTPYHSDKLILKNRVVLAPMTRARADNEGNVPTDLMVTYYTQRASAGLLISEGAFVSPQAVGYINVPGIYSQAQVAGWKKITDAVHAQGNLFFAQLWHVGRLSHPDMLNGNLPLAPSAINAHDNVYTPSGFLPTVTPAAMTVAQIKQTVADFAQAAQNALAAGFDGVELHAANAYLFHQFFAQCANTRADEYGGSRENRARFLFEVLEAMQTADVDLSKVGVRLNPSLDGLGGITVDAETLPTFDYIVQRLNDYGLAYLHLLEPFTDVSQNALAESHIARRYRPLYQGTLIINNGFDQEKGNTILADGEADLVAFGKPFIANPDLVARFAQHTPLAKPDKETLYTPGPKGYTDYPALAEPVPH</sequence>
<dbReference type="Pfam" id="PF00724">
    <property type="entry name" value="Oxidored_FMN"/>
    <property type="match status" value="1"/>
</dbReference>
<protein>
    <submittedName>
        <fullName evidence="3">Alkene reductase</fullName>
    </submittedName>
</protein>
<dbReference type="PANTHER" id="PTHR22893">
    <property type="entry name" value="NADH OXIDOREDUCTASE-RELATED"/>
    <property type="match status" value="1"/>
</dbReference>
<feature type="region of interest" description="Disordered" evidence="1">
    <location>
        <begin position="344"/>
        <end position="369"/>
    </location>
</feature>
<dbReference type="SUPFAM" id="SSF51395">
    <property type="entry name" value="FMN-linked oxidoreductases"/>
    <property type="match status" value="1"/>
</dbReference>